<dbReference type="Proteomes" id="UP000298327">
    <property type="component" value="Unassembled WGS sequence"/>
</dbReference>
<dbReference type="EMBL" id="SEOQ01000321">
    <property type="protein sequence ID" value="TFY65648.1"/>
    <property type="molecule type" value="Genomic_DNA"/>
</dbReference>
<name>A0A4Y9YVA3_9AGAM</name>
<evidence type="ECO:0000259" key="2">
    <source>
        <dbReference type="Pfam" id="PF00248"/>
    </source>
</evidence>
<dbReference type="Pfam" id="PF00248">
    <property type="entry name" value="Aldo_ket_red"/>
    <property type="match status" value="1"/>
</dbReference>
<dbReference type="AlphaFoldDB" id="A0A4Y9YVA3"/>
<evidence type="ECO:0000313" key="3">
    <source>
        <dbReference type="EMBL" id="TFY65648.1"/>
    </source>
</evidence>
<proteinExistence type="predicted"/>
<sequence>MQNYAITHNLTPFISMQNHYNVLYREEEREMMPTLKHFGVASIPWSPLARGAATHPVSVRTLRSDNDRWHDTYLRPESAKQTVGRIEELAKKHGRSMAQVSLAWVLSKDVVTAPIIGTTSLDKLKELIDGLDLELTEEEVKYLDAPYQPVPLIGHA</sequence>
<keyword evidence="1" id="KW-0560">Oxidoreductase</keyword>
<dbReference type="InterPro" id="IPR023210">
    <property type="entry name" value="NADP_OxRdtase_dom"/>
</dbReference>
<dbReference type="SUPFAM" id="SSF51430">
    <property type="entry name" value="NAD(P)-linked oxidoreductase"/>
    <property type="match status" value="1"/>
</dbReference>
<protein>
    <recommendedName>
        <fullName evidence="2">NADP-dependent oxidoreductase domain-containing protein</fullName>
    </recommendedName>
</protein>
<organism evidence="3 4">
    <name type="scientific">Dentipellis fragilis</name>
    <dbReference type="NCBI Taxonomy" id="205917"/>
    <lineage>
        <taxon>Eukaryota</taxon>
        <taxon>Fungi</taxon>
        <taxon>Dikarya</taxon>
        <taxon>Basidiomycota</taxon>
        <taxon>Agaricomycotina</taxon>
        <taxon>Agaricomycetes</taxon>
        <taxon>Russulales</taxon>
        <taxon>Hericiaceae</taxon>
        <taxon>Dentipellis</taxon>
    </lineage>
</organism>
<accession>A0A4Y9YVA3</accession>
<dbReference type="InterPro" id="IPR050523">
    <property type="entry name" value="AKR_Detox_Biosynth"/>
</dbReference>
<dbReference type="PANTHER" id="PTHR43364:SF4">
    <property type="entry name" value="NAD(P)-LINKED OXIDOREDUCTASE SUPERFAMILY PROTEIN"/>
    <property type="match status" value="1"/>
</dbReference>
<feature type="domain" description="NADP-dependent oxidoreductase" evidence="2">
    <location>
        <begin position="7"/>
        <end position="145"/>
    </location>
</feature>
<dbReference type="OrthoDB" id="48988at2759"/>
<reference evidence="3 4" key="1">
    <citation type="submission" date="2019-02" db="EMBL/GenBank/DDBJ databases">
        <title>Genome sequencing of the rare red list fungi Dentipellis fragilis.</title>
        <authorList>
            <person name="Buettner E."/>
            <person name="Kellner H."/>
        </authorList>
    </citation>
    <scope>NUCLEOTIDE SEQUENCE [LARGE SCALE GENOMIC DNA]</scope>
    <source>
        <strain evidence="3 4">DSM 105465</strain>
    </source>
</reference>
<evidence type="ECO:0000256" key="1">
    <source>
        <dbReference type="ARBA" id="ARBA00023002"/>
    </source>
</evidence>
<gene>
    <name evidence="3" type="ORF">EVG20_g5439</name>
</gene>
<dbReference type="InterPro" id="IPR036812">
    <property type="entry name" value="NAD(P)_OxRdtase_dom_sf"/>
</dbReference>
<dbReference type="Gene3D" id="3.20.20.100">
    <property type="entry name" value="NADP-dependent oxidoreductase domain"/>
    <property type="match status" value="1"/>
</dbReference>
<dbReference type="GO" id="GO:0016491">
    <property type="term" value="F:oxidoreductase activity"/>
    <property type="evidence" value="ECO:0007669"/>
    <property type="project" value="UniProtKB-KW"/>
</dbReference>
<evidence type="ECO:0000313" key="4">
    <source>
        <dbReference type="Proteomes" id="UP000298327"/>
    </source>
</evidence>
<keyword evidence="4" id="KW-1185">Reference proteome</keyword>
<dbReference type="PANTHER" id="PTHR43364">
    <property type="entry name" value="NADH-SPECIFIC METHYLGLYOXAL REDUCTASE-RELATED"/>
    <property type="match status" value="1"/>
</dbReference>
<dbReference type="STRING" id="205917.A0A4Y9YVA3"/>
<comment type="caution">
    <text evidence="3">The sequence shown here is derived from an EMBL/GenBank/DDBJ whole genome shotgun (WGS) entry which is preliminary data.</text>
</comment>